<name>B0WLH4_CULQU</name>
<dbReference type="SMART" id="SM01330">
    <property type="entry name" value="Frizzled"/>
    <property type="match status" value="1"/>
</dbReference>
<gene>
    <name evidence="11" type="primary">6040089</name>
    <name evidence="10" type="ORF">CpipJ_CPIJ007676</name>
</gene>
<evidence type="ECO:0000256" key="3">
    <source>
        <dbReference type="ARBA" id="ARBA00022473"/>
    </source>
</evidence>
<dbReference type="AlphaFoldDB" id="B0WLH4"/>
<evidence type="ECO:0000313" key="11">
    <source>
        <dbReference type="EnsemblMetazoa" id="CPIJ007676-PA"/>
    </source>
</evidence>
<dbReference type="PANTHER" id="PTHR11309:SF47">
    <property type="entry name" value="FRIZZLED"/>
    <property type="match status" value="1"/>
</dbReference>
<dbReference type="EnsemblMetazoa" id="CPIJ007676-RA">
    <property type="protein sequence ID" value="CPIJ007676-PA"/>
    <property type="gene ID" value="CPIJ007676"/>
</dbReference>
<dbReference type="PROSITE" id="PS50261">
    <property type="entry name" value="G_PROTEIN_RECEP_F2_4"/>
    <property type="match status" value="1"/>
</dbReference>
<dbReference type="InParanoid" id="B0WLH4"/>
<dbReference type="PRINTS" id="PR00489">
    <property type="entry name" value="FRIZZLED"/>
</dbReference>
<dbReference type="GO" id="GO:0005886">
    <property type="term" value="C:plasma membrane"/>
    <property type="evidence" value="ECO:0007669"/>
    <property type="project" value="TreeGrafter"/>
</dbReference>
<dbReference type="EMBL" id="DS231985">
    <property type="protein sequence ID" value="EDS30479.1"/>
    <property type="molecule type" value="Genomic_DNA"/>
</dbReference>
<dbReference type="InterPro" id="IPR015526">
    <property type="entry name" value="Frizzled/SFRP"/>
</dbReference>
<keyword evidence="4 8" id="KW-0812">Transmembrane</keyword>
<dbReference type="GO" id="GO:0035567">
    <property type="term" value="P:non-canonical Wnt signaling pathway"/>
    <property type="evidence" value="ECO:0007669"/>
    <property type="project" value="TreeGrafter"/>
</dbReference>
<dbReference type="OMA" id="QDLHDCG"/>
<dbReference type="HOGENOM" id="CLU_987824_0_0_1"/>
<evidence type="ECO:0000256" key="5">
    <source>
        <dbReference type="ARBA" id="ARBA00022989"/>
    </source>
</evidence>
<evidence type="ECO:0000256" key="4">
    <source>
        <dbReference type="ARBA" id="ARBA00022692"/>
    </source>
</evidence>
<keyword evidence="7" id="KW-0675">Receptor</keyword>
<keyword evidence="6 8" id="KW-0472">Membrane</keyword>
<dbReference type="VEuPathDB" id="VectorBase:CQUJHB006962"/>
<dbReference type="InterPro" id="IPR000539">
    <property type="entry name" value="Frizzled/Smoothened_7TM"/>
</dbReference>
<dbReference type="OrthoDB" id="10053709at2759"/>
<dbReference type="eggNOG" id="KOG3577">
    <property type="taxonomic scope" value="Eukaryota"/>
</dbReference>
<feature type="transmembrane region" description="Helical" evidence="8">
    <location>
        <begin position="32"/>
        <end position="54"/>
    </location>
</feature>
<dbReference type="Gene3D" id="1.20.1070.10">
    <property type="entry name" value="Rhodopsin 7-helix transmembrane proteins"/>
    <property type="match status" value="1"/>
</dbReference>
<evidence type="ECO:0000256" key="8">
    <source>
        <dbReference type="SAM" id="Phobius"/>
    </source>
</evidence>
<keyword evidence="5 8" id="KW-1133">Transmembrane helix</keyword>
<evidence type="ECO:0000259" key="9">
    <source>
        <dbReference type="PROSITE" id="PS50261"/>
    </source>
</evidence>
<keyword evidence="12" id="KW-1185">Reference proteome</keyword>
<evidence type="ECO:0000256" key="1">
    <source>
        <dbReference type="ARBA" id="ARBA00004141"/>
    </source>
</evidence>
<proteinExistence type="inferred from homology"/>
<evidence type="ECO:0000313" key="10">
    <source>
        <dbReference type="EMBL" id="EDS30479.1"/>
    </source>
</evidence>
<evidence type="ECO:0000256" key="6">
    <source>
        <dbReference type="ARBA" id="ARBA00023136"/>
    </source>
</evidence>
<reference evidence="10" key="1">
    <citation type="submission" date="2007-03" db="EMBL/GenBank/DDBJ databases">
        <title>Annotation of Culex pipiens quinquefasciatus.</title>
        <authorList>
            <consortium name="The Broad Institute Genome Sequencing Platform"/>
            <person name="Atkinson P.W."/>
            <person name="Hemingway J."/>
            <person name="Christensen B.M."/>
            <person name="Higgs S."/>
            <person name="Kodira C."/>
            <person name="Hannick L."/>
            <person name="Megy K."/>
            <person name="O'Leary S."/>
            <person name="Pearson M."/>
            <person name="Haas B.J."/>
            <person name="Mauceli E."/>
            <person name="Wortman J.R."/>
            <person name="Lee N.H."/>
            <person name="Guigo R."/>
            <person name="Stanke M."/>
            <person name="Alvarado L."/>
            <person name="Amedeo P."/>
            <person name="Antoine C.H."/>
            <person name="Arensburger P."/>
            <person name="Bidwell S.L."/>
            <person name="Crawford M."/>
            <person name="Camaro F."/>
            <person name="Devon K."/>
            <person name="Engels R."/>
            <person name="Hammond M."/>
            <person name="Howarth C."/>
            <person name="Koehrsen M."/>
            <person name="Lawson D."/>
            <person name="Montgomery P."/>
            <person name="Nene V."/>
            <person name="Nusbaum C."/>
            <person name="Puiu D."/>
            <person name="Romero-Severson J."/>
            <person name="Severson D.W."/>
            <person name="Shumway M."/>
            <person name="Sisk P."/>
            <person name="Stolte C."/>
            <person name="Zeng Q."/>
            <person name="Eisenstadt E."/>
            <person name="Fraser-Liggett C."/>
            <person name="Strausberg R."/>
            <person name="Galagan J."/>
            <person name="Birren B."/>
            <person name="Collins F.H."/>
        </authorList>
    </citation>
    <scope>NUCLEOTIDE SEQUENCE [LARGE SCALE GENOMIC DNA]</scope>
    <source>
        <strain evidence="10">JHB</strain>
    </source>
</reference>
<accession>B0WLH4</accession>
<feature type="transmembrane region" description="Helical" evidence="8">
    <location>
        <begin position="66"/>
        <end position="86"/>
    </location>
</feature>
<dbReference type="VEuPathDB" id="VectorBase:CPIJ007676"/>
<evidence type="ECO:0000313" key="12">
    <source>
        <dbReference type="Proteomes" id="UP000002320"/>
    </source>
</evidence>
<organism>
    <name type="scientific">Culex quinquefasciatus</name>
    <name type="common">Southern house mosquito</name>
    <name type="synonym">Culex pungens</name>
    <dbReference type="NCBI Taxonomy" id="7176"/>
    <lineage>
        <taxon>Eukaryota</taxon>
        <taxon>Metazoa</taxon>
        <taxon>Ecdysozoa</taxon>
        <taxon>Arthropoda</taxon>
        <taxon>Hexapoda</taxon>
        <taxon>Insecta</taxon>
        <taxon>Pterygota</taxon>
        <taxon>Neoptera</taxon>
        <taxon>Endopterygota</taxon>
        <taxon>Diptera</taxon>
        <taxon>Nematocera</taxon>
        <taxon>Culicoidea</taxon>
        <taxon>Culicidae</taxon>
        <taxon>Culicinae</taxon>
        <taxon>Culicini</taxon>
        <taxon>Culex</taxon>
        <taxon>Culex</taxon>
    </lineage>
</organism>
<evidence type="ECO:0000256" key="7">
    <source>
        <dbReference type="ARBA" id="ARBA00023170"/>
    </source>
</evidence>
<dbReference type="PANTHER" id="PTHR11309">
    <property type="entry name" value="FRIZZLED"/>
    <property type="match status" value="1"/>
</dbReference>
<sequence>MLWELPSRVTKDCGAPCNSMFFSENERTVLKYWVGSWAAVCVASCLFTVLTFMIDSSRFRYPERPIVFLAICYLIVGCAYVAGLGAGDSVACREPFQPQIKLGRMHMLSTITQGHRQSTSCTVLFMALYFCCMAAFAWWACLALAWFLAAGLKWGHEAIENRSHLFHLVAWAIPAVQTIFVLALGKVEGLEVIGSWIHKREAYFGVPTRLPPLSFPPVHSFAHQIQTRFFPGSDLGTRRWSTTKHNILRGCGRAETSVGLMVPAPGSSPHLLFYKEEGNHPP</sequence>
<protein>
    <submittedName>
        <fullName evidence="10">Frizzled</fullName>
    </submittedName>
</protein>
<feature type="transmembrane region" description="Helical" evidence="8">
    <location>
        <begin position="164"/>
        <end position="185"/>
    </location>
</feature>
<dbReference type="Proteomes" id="UP000002320">
    <property type="component" value="Unassembled WGS sequence"/>
</dbReference>
<feature type="domain" description="G-protein coupled receptors family 2 profile 2" evidence="9">
    <location>
        <begin position="30"/>
        <end position="197"/>
    </location>
</feature>
<dbReference type="KEGG" id="cqu:CpipJ_CPIJ007676"/>
<dbReference type="STRING" id="7176.B0WLH4"/>
<dbReference type="GO" id="GO:0017147">
    <property type="term" value="F:Wnt-protein binding"/>
    <property type="evidence" value="ECO:0007669"/>
    <property type="project" value="TreeGrafter"/>
</dbReference>
<evidence type="ECO:0000256" key="2">
    <source>
        <dbReference type="ARBA" id="ARBA00008077"/>
    </source>
</evidence>
<comment type="subcellular location">
    <subcellularLocation>
        <location evidence="1">Membrane</location>
        <topology evidence="1">Multi-pass membrane protein</topology>
    </subcellularLocation>
</comment>
<comment type="similarity">
    <text evidence="2">Belongs to the G-protein coupled receptor Fz/Smo family.</text>
</comment>
<reference evidence="11" key="2">
    <citation type="submission" date="2021-02" db="UniProtKB">
        <authorList>
            <consortium name="EnsemblMetazoa"/>
        </authorList>
    </citation>
    <scope>IDENTIFICATION</scope>
    <source>
        <strain evidence="11">JHB</strain>
    </source>
</reference>
<dbReference type="GO" id="GO:0060070">
    <property type="term" value="P:canonical Wnt signaling pathway"/>
    <property type="evidence" value="ECO:0007669"/>
    <property type="project" value="TreeGrafter"/>
</dbReference>
<keyword evidence="3" id="KW-0217">Developmental protein</keyword>
<feature type="transmembrane region" description="Helical" evidence="8">
    <location>
        <begin position="126"/>
        <end position="152"/>
    </location>
</feature>
<dbReference type="GO" id="GO:0042813">
    <property type="term" value="F:Wnt receptor activity"/>
    <property type="evidence" value="ECO:0007669"/>
    <property type="project" value="TreeGrafter"/>
</dbReference>
<dbReference type="Pfam" id="PF01534">
    <property type="entry name" value="Frizzled"/>
    <property type="match status" value="1"/>
</dbReference>
<dbReference type="InterPro" id="IPR017981">
    <property type="entry name" value="GPCR_2-like_7TM"/>
</dbReference>